<evidence type="ECO:0000256" key="4">
    <source>
        <dbReference type="PROSITE-ProRule" id="PRU00267"/>
    </source>
</evidence>
<comment type="subcellular location">
    <subcellularLocation>
        <location evidence="1">Nucleus</location>
    </subcellularLocation>
</comment>
<dbReference type="InterPro" id="IPR036910">
    <property type="entry name" value="HMG_box_dom_sf"/>
</dbReference>
<name>A0A835XX74_9CHLO</name>
<accession>A0A835XX74</accession>
<dbReference type="SUPFAM" id="SSF47095">
    <property type="entry name" value="HMG-box"/>
    <property type="match status" value="2"/>
</dbReference>
<dbReference type="PANTHER" id="PTHR48112:SF32">
    <property type="entry name" value="HIGH MOBILITY GROUP PROTEIN B3"/>
    <property type="match status" value="1"/>
</dbReference>
<dbReference type="GO" id="GO:0005634">
    <property type="term" value="C:nucleus"/>
    <property type="evidence" value="ECO:0007669"/>
    <property type="project" value="UniProtKB-SubCell"/>
</dbReference>
<evidence type="ECO:0000313" key="8">
    <source>
        <dbReference type="Proteomes" id="UP000612055"/>
    </source>
</evidence>
<dbReference type="EMBL" id="JAEHOE010000049">
    <property type="protein sequence ID" value="KAG2491851.1"/>
    <property type="molecule type" value="Genomic_DNA"/>
</dbReference>
<evidence type="ECO:0000256" key="3">
    <source>
        <dbReference type="ARBA" id="ARBA00023242"/>
    </source>
</evidence>
<dbReference type="OrthoDB" id="1919336at2759"/>
<gene>
    <name evidence="7" type="ORF">HYH03_009807</name>
</gene>
<dbReference type="InterPro" id="IPR009071">
    <property type="entry name" value="HMG_box_dom"/>
</dbReference>
<dbReference type="PANTHER" id="PTHR48112">
    <property type="entry name" value="HIGH MOBILITY GROUP PROTEIN DSP1"/>
    <property type="match status" value="1"/>
</dbReference>
<proteinExistence type="predicted"/>
<keyword evidence="3 4" id="KW-0539">Nucleus</keyword>
<reference evidence="7" key="1">
    <citation type="journal article" date="2020" name="bioRxiv">
        <title>Comparative genomics of Chlamydomonas.</title>
        <authorList>
            <person name="Craig R.J."/>
            <person name="Hasan A.R."/>
            <person name="Ness R.W."/>
            <person name="Keightley P.D."/>
        </authorList>
    </citation>
    <scope>NUCLEOTIDE SEQUENCE</scope>
    <source>
        <strain evidence="7">CCAP 11/70</strain>
    </source>
</reference>
<sequence length="204" mass="21929">MLQALRARSAAIVGSGRRLAVSVRAATGEGAPKRASTPRRKAAAEPAKADKKEKKATTPRAPTAFNLYFKSAFAAVKAELPAEEGKKVTEVAKAVRAKWATLAAEAKAPFEKEAAEKKAVVHAKRAELLAEKKANAKPLTAYMLYANKHRAEVAAQNPGKKITEIATLLGAAWKQLSEAEQKVYRDAAAKAMEEWKAKQPKTIA</sequence>
<dbReference type="CDD" id="cd00084">
    <property type="entry name" value="HMG-box_SF"/>
    <property type="match status" value="2"/>
</dbReference>
<feature type="domain" description="HMG box" evidence="6">
    <location>
        <begin position="135"/>
        <end position="203"/>
    </location>
</feature>
<evidence type="ECO:0000313" key="7">
    <source>
        <dbReference type="EMBL" id="KAG2491851.1"/>
    </source>
</evidence>
<dbReference type="AlphaFoldDB" id="A0A835XX74"/>
<dbReference type="GO" id="GO:0003677">
    <property type="term" value="F:DNA binding"/>
    <property type="evidence" value="ECO:0007669"/>
    <property type="project" value="UniProtKB-UniRule"/>
</dbReference>
<dbReference type="PROSITE" id="PS50118">
    <property type="entry name" value="HMG_BOX_2"/>
    <property type="match status" value="2"/>
</dbReference>
<comment type="caution">
    <text evidence="7">The sequence shown here is derived from an EMBL/GenBank/DDBJ whole genome shotgun (WGS) entry which is preliminary data.</text>
</comment>
<dbReference type="InterPro" id="IPR050342">
    <property type="entry name" value="HMGB"/>
</dbReference>
<evidence type="ECO:0000259" key="6">
    <source>
        <dbReference type="PROSITE" id="PS50118"/>
    </source>
</evidence>
<keyword evidence="2 4" id="KW-0238">DNA-binding</keyword>
<evidence type="ECO:0000256" key="5">
    <source>
        <dbReference type="SAM" id="MobiDB-lite"/>
    </source>
</evidence>
<dbReference type="Proteomes" id="UP000612055">
    <property type="component" value="Unassembled WGS sequence"/>
</dbReference>
<keyword evidence="8" id="KW-1185">Reference proteome</keyword>
<dbReference type="Gene3D" id="1.10.30.10">
    <property type="entry name" value="High mobility group box domain"/>
    <property type="match status" value="2"/>
</dbReference>
<evidence type="ECO:0000256" key="2">
    <source>
        <dbReference type="ARBA" id="ARBA00023125"/>
    </source>
</evidence>
<feature type="DNA-binding region" description="HMG box" evidence="4">
    <location>
        <begin position="135"/>
        <end position="203"/>
    </location>
</feature>
<organism evidence="7 8">
    <name type="scientific">Edaphochlamys debaryana</name>
    <dbReference type="NCBI Taxonomy" id="47281"/>
    <lineage>
        <taxon>Eukaryota</taxon>
        <taxon>Viridiplantae</taxon>
        <taxon>Chlorophyta</taxon>
        <taxon>core chlorophytes</taxon>
        <taxon>Chlorophyceae</taxon>
        <taxon>CS clade</taxon>
        <taxon>Chlamydomonadales</taxon>
        <taxon>Chlamydomonadales incertae sedis</taxon>
        <taxon>Edaphochlamys</taxon>
    </lineage>
</organism>
<dbReference type="SMART" id="SM00398">
    <property type="entry name" value="HMG"/>
    <property type="match status" value="2"/>
</dbReference>
<feature type="domain" description="HMG box" evidence="6">
    <location>
        <begin position="58"/>
        <end position="129"/>
    </location>
</feature>
<feature type="DNA-binding region" description="HMG box" evidence="4">
    <location>
        <begin position="58"/>
        <end position="129"/>
    </location>
</feature>
<protein>
    <recommendedName>
        <fullName evidence="6">HMG box domain-containing protein</fullName>
    </recommendedName>
</protein>
<evidence type="ECO:0000256" key="1">
    <source>
        <dbReference type="ARBA" id="ARBA00004123"/>
    </source>
</evidence>
<dbReference type="Pfam" id="PF00505">
    <property type="entry name" value="HMG_box"/>
    <property type="match status" value="2"/>
</dbReference>
<feature type="region of interest" description="Disordered" evidence="5">
    <location>
        <begin position="25"/>
        <end position="58"/>
    </location>
</feature>
<feature type="compositionally biased region" description="Basic and acidic residues" evidence="5">
    <location>
        <begin position="47"/>
        <end position="56"/>
    </location>
</feature>